<sequence length="938" mass="103154">MGDLCDAPAALLSVSRPLDCGCGVFHCLPSFFRGIFVLALVEIVCAFYFISKLLARRASHPRSTSSLELKSEADSFNFSLQGALWVSPLPEGDLSKAVLLKPGKDKKKEKEDKDGSKESAKRVEATRDVPEITPVWRHVVLKDGVLFMKGADGVEEQISLESCEVLSVSSSSRPDGKWARRFPIKLYHTTRTIYRQYKGCLFYAESGYEKEAWCEVLRATARAKGYDKDWYSSVKKEFLEYTSAAEKHVPYLTRFHSTTKINHRVAKPTDEQSDDHKQSDEGVSKKRLILNKLLRRNGSKGKDVKDSKDEGNSRKGKGKSLVSDDHEDIKSTSNGSHLSNESHTRSESTSSDSDGDKSILAVSQKDNEESDEVLPSPLVHGHDNVRDEKEIDQGQLCLNMIVGRLFFDFYHSKTRVKWLQNQFQKLISRIKTPNYIKSITIKELDLGKDPPFATALRMLPADAAGALALEVDLEWQGGCFITIETRVDVRDQIAQDKIASQMAEPGSAGAAAAAIVSGIGEDLGTPGSSDTSEVVQARQASIAKNSGAGDDSSKKGGWMNSVKSMMSRVAVQVSQVPLLLKIRLVSVKGTCIVSLRAPPSDRLWFSFKEMPDIHLEPEPCIGDHRINSGLLGSYIANQIKVQIREQVVMPYCQDLFLHWMMATQDDWLPQSAIPVAFAAVEVSENERQISKQNIGVQPKPIEENNKNGQPTPCTPSVKNEQTDNGQHNLHTRQISVASSGSASYGSTVSESPHIQSSPLAPLITRMQSPTIPTPESSLRETAAYWSQSQFRHSFPTRPPGASTHSSAVSSIRDVDQSDLTRPSLNRKENSKDKSLGSSAGSETASGASDRETAEHSEASSSKRETQNPSNQFVNQEQAKADQSTDSDSSVAAARTKLIALKNMVGTKFDESRRSVLEKLQEKRAKSGDAKSHHCPGTD</sequence>
<feature type="region of interest" description="Disordered" evidence="9">
    <location>
        <begin position="919"/>
        <end position="938"/>
    </location>
</feature>
<evidence type="ECO:0000256" key="9">
    <source>
        <dbReference type="SAM" id="MobiDB-lite"/>
    </source>
</evidence>
<evidence type="ECO:0000313" key="13">
    <source>
        <dbReference type="Proteomes" id="UP000006727"/>
    </source>
</evidence>
<dbReference type="Pfam" id="PF23065">
    <property type="entry name" value="PH_SMPa"/>
    <property type="match status" value="1"/>
</dbReference>
<feature type="region of interest" description="Disordered" evidence="9">
    <location>
        <begin position="363"/>
        <end position="382"/>
    </location>
</feature>
<evidence type="ECO:0000256" key="6">
    <source>
        <dbReference type="ARBA" id="ARBA00023055"/>
    </source>
</evidence>
<feature type="compositionally biased region" description="Basic and acidic residues" evidence="9">
    <location>
        <begin position="848"/>
        <end position="865"/>
    </location>
</feature>
<feature type="compositionally biased region" description="Basic and acidic residues" evidence="9">
    <location>
        <begin position="267"/>
        <end position="284"/>
    </location>
</feature>
<evidence type="ECO:0000313" key="11">
    <source>
        <dbReference type="EMBL" id="PNR62753.1"/>
    </source>
</evidence>
<dbReference type="GO" id="GO:0005783">
    <property type="term" value="C:endoplasmic reticulum"/>
    <property type="evidence" value="ECO:0000318"/>
    <property type="project" value="GO_Central"/>
</dbReference>
<evidence type="ECO:0000313" key="12">
    <source>
        <dbReference type="EnsemblPlants" id="Pp3c1_25660V3.1"/>
    </source>
</evidence>
<dbReference type="SUPFAM" id="SSF50729">
    <property type="entry name" value="PH domain-like"/>
    <property type="match status" value="1"/>
</dbReference>
<feature type="compositionally biased region" description="Basic and acidic residues" evidence="9">
    <location>
        <begin position="825"/>
        <end position="834"/>
    </location>
</feature>
<dbReference type="GeneID" id="112286474"/>
<keyword evidence="4" id="KW-0256">Endoplasmic reticulum</keyword>
<dbReference type="InterPro" id="IPR031468">
    <property type="entry name" value="SMP_LBD"/>
</dbReference>
<feature type="compositionally biased region" description="Low complexity" evidence="9">
    <location>
        <begin position="736"/>
        <end position="751"/>
    </location>
</feature>
<feature type="compositionally biased region" description="Basic and acidic residues" evidence="9">
    <location>
        <begin position="919"/>
        <end position="931"/>
    </location>
</feature>
<feature type="region of interest" description="Disordered" evidence="9">
    <location>
        <begin position="105"/>
        <end position="124"/>
    </location>
</feature>
<dbReference type="KEGG" id="ppp:112286474"/>
<reference evidence="11 13" key="2">
    <citation type="journal article" date="2018" name="Plant J.">
        <title>The Physcomitrella patens chromosome-scale assembly reveals moss genome structure and evolution.</title>
        <authorList>
            <person name="Lang D."/>
            <person name="Ullrich K.K."/>
            <person name="Murat F."/>
            <person name="Fuchs J."/>
            <person name="Jenkins J."/>
            <person name="Haas F.B."/>
            <person name="Piednoel M."/>
            <person name="Gundlach H."/>
            <person name="Van Bel M."/>
            <person name="Meyberg R."/>
            <person name="Vives C."/>
            <person name="Morata J."/>
            <person name="Symeonidi A."/>
            <person name="Hiss M."/>
            <person name="Muchero W."/>
            <person name="Kamisugi Y."/>
            <person name="Saleh O."/>
            <person name="Blanc G."/>
            <person name="Decker E.L."/>
            <person name="van Gessel N."/>
            <person name="Grimwood J."/>
            <person name="Hayes R.D."/>
            <person name="Graham S.W."/>
            <person name="Gunter L.E."/>
            <person name="McDaniel S.F."/>
            <person name="Hoernstein S.N.W."/>
            <person name="Larsson A."/>
            <person name="Li F.W."/>
            <person name="Perroud P.F."/>
            <person name="Phillips J."/>
            <person name="Ranjan P."/>
            <person name="Rokshar D.S."/>
            <person name="Rothfels C.J."/>
            <person name="Schneider L."/>
            <person name="Shu S."/>
            <person name="Stevenson D.W."/>
            <person name="Thummler F."/>
            <person name="Tillich M."/>
            <person name="Villarreal Aguilar J.C."/>
            <person name="Widiez T."/>
            <person name="Wong G.K."/>
            <person name="Wymore A."/>
            <person name="Zhang Y."/>
            <person name="Zimmer A.D."/>
            <person name="Quatrano R.S."/>
            <person name="Mayer K.F.X."/>
            <person name="Goodstein D."/>
            <person name="Casacuberta J.M."/>
            <person name="Vandepoele K."/>
            <person name="Reski R."/>
            <person name="Cuming A.C."/>
            <person name="Tuskan G.A."/>
            <person name="Maumus F."/>
            <person name="Salse J."/>
            <person name="Schmutz J."/>
            <person name="Rensing S.A."/>
        </authorList>
    </citation>
    <scope>NUCLEOTIDE SEQUENCE [LARGE SCALE GENOMIC DNA]</scope>
    <source>
        <strain evidence="12 13">cv. Gransden 2004</strain>
    </source>
</reference>
<feature type="compositionally biased region" description="Polar residues" evidence="9">
    <location>
        <begin position="706"/>
        <end position="724"/>
    </location>
</feature>
<keyword evidence="13" id="KW-1185">Reference proteome</keyword>
<dbReference type="PANTHER" id="PTHR13466">
    <property type="entry name" value="TEX2 PROTEIN-RELATED"/>
    <property type="match status" value="1"/>
</dbReference>
<keyword evidence="7" id="KW-0446">Lipid-binding</keyword>
<evidence type="ECO:0000259" key="10">
    <source>
        <dbReference type="PROSITE" id="PS51847"/>
    </source>
</evidence>
<proteinExistence type="predicted"/>
<accession>A0A2K1L9R5</accession>
<feature type="region of interest" description="Disordered" evidence="9">
    <location>
        <begin position="692"/>
        <end position="724"/>
    </location>
</feature>
<dbReference type="OMA" id="SGEAMID"/>
<keyword evidence="8" id="KW-0472">Membrane</keyword>
<dbReference type="InterPro" id="IPR057080">
    <property type="entry name" value="PH_SMPa"/>
</dbReference>
<evidence type="ECO:0000256" key="8">
    <source>
        <dbReference type="ARBA" id="ARBA00023136"/>
    </source>
</evidence>
<dbReference type="GO" id="GO:0008289">
    <property type="term" value="F:lipid binding"/>
    <property type="evidence" value="ECO:0000318"/>
    <property type="project" value="GO_Central"/>
</dbReference>
<dbReference type="Gramene" id="Pp3c1_25660V3.1">
    <property type="protein sequence ID" value="Pp3c1_25660V3.1"/>
    <property type="gene ID" value="Pp3c1_25660"/>
</dbReference>
<dbReference type="EnsemblPlants" id="Pp3c1_25660V3.1">
    <property type="protein sequence ID" value="Pp3c1_25660V3.1"/>
    <property type="gene ID" value="Pp3c1_25660"/>
</dbReference>
<evidence type="ECO:0000256" key="3">
    <source>
        <dbReference type="ARBA" id="ARBA00022692"/>
    </source>
</evidence>
<feature type="compositionally biased region" description="Basic and acidic residues" evidence="9">
    <location>
        <begin position="300"/>
        <end position="313"/>
    </location>
</feature>
<dbReference type="PROSITE" id="PS51847">
    <property type="entry name" value="SMP"/>
    <property type="match status" value="1"/>
</dbReference>
<feature type="compositionally biased region" description="Polar residues" evidence="9">
    <location>
        <begin position="526"/>
        <end position="544"/>
    </location>
</feature>
<dbReference type="OrthoDB" id="26740at2759"/>
<dbReference type="EMBL" id="ABEU02000001">
    <property type="protein sequence ID" value="PNR62753.1"/>
    <property type="molecule type" value="Genomic_DNA"/>
</dbReference>
<evidence type="ECO:0000256" key="2">
    <source>
        <dbReference type="ARBA" id="ARBA00022448"/>
    </source>
</evidence>
<feature type="compositionally biased region" description="Basic residues" evidence="9">
    <location>
        <begin position="285"/>
        <end position="299"/>
    </location>
</feature>
<dbReference type="GO" id="GO:0005789">
    <property type="term" value="C:endoplasmic reticulum membrane"/>
    <property type="evidence" value="ECO:0007669"/>
    <property type="project" value="UniProtKB-SubCell"/>
</dbReference>
<evidence type="ECO:0000256" key="7">
    <source>
        <dbReference type="ARBA" id="ARBA00023121"/>
    </source>
</evidence>
<feature type="compositionally biased region" description="Low complexity" evidence="9">
    <location>
        <begin position="835"/>
        <end position="847"/>
    </location>
</feature>
<dbReference type="EnsemblPlants" id="Pp3c1_25660V3.2">
    <property type="protein sequence ID" value="Pp3c1_25660V3.2"/>
    <property type="gene ID" value="Pp3c1_25660"/>
</dbReference>
<feature type="compositionally biased region" description="Polar residues" evidence="9">
    <location>
        <begin position="866"/>
        <end position="889"/>
    </location>
</feature>
<keyword evidence="5" id="KW-1133">Transmembrane helix</keyword>
<gene>
    <name evidence="12" type="primary">LOC112286474</name>
    <name evidence="11" type="ORF">PHYPA_001177</name>
</gene>
<dbReference type="RefSeq" id="XP_024384157.1">
    <property type="nucleotide sequence ID" value="XM_024528389.2"/>
</dbReference>
<keyword evidence="3" id="KW-0812">Transmembrane</keyword>
<feature type="region of interest" description="Disordered" evidence="9">
    <location>
        <begin position="736"/>
        <end position="755"/>
    </location>
</feature>
<keyword evidence="6" id="KW-0445">Lipid transport</keyword>
<feature type="region of interest" description="Disordered" evidence="9">
    <location>
        <begin position="789"/>
        <end position="891"/>
    </location>
</feature>
<feature type="domain" description="SMP-LTD" evidence="10">
    <location>
        <begin position="387"/>
        <end position="658"/>
    </location>
</feature>
<feature type="region of interest" description="Disordered" evidence="9">
    <location>
        <begin position="262"/>
        <end position="357"/>
    </location>
</feature>
<dbReference type="FunCoup" id="A0A2K1L9R5">
    <property type="interactions" value="1841"/>
</dbReference>
<keyword evidence="2" id="KW-0813">Transport</keyword>
<dbReference type="PANTHER" id="PTHR13466:SF0">
    <property type="entry name" value="SMP-LTD DOMAIN-CONTAINING PROTEIN"/>
    <property type="match status" value="1"/>
</dbReference>
<reference evidence="11 13" key="1">
    <citation type="journal article" date="2008" name="Science">
        <title>The Physcomitrella genome reveals evolutionary insights into the conquest of land by plants.</title>
        <authorList>
            <person name="Rensing S."/>
            <person name="Lang D."/>
            <person name="Zimmer A."/>
            <person name="Terry A."/>
            <person name="Salamov A."/>
            <person name="Shapiro H."/>
            <person name="Nishiyama T."/>
            <person name="Perroud P.-F."/>
            <person name="Lindquist E."/>
            <person name="Kamisugi Y."/>
            <person name="Tanahashi T."/>
            <person name="Sakakibara K."/>
            <person name="Fujita T."/>
            <person name="Oishi K."/>
            <person name="Shin-I T."/>
            <person name="Kuroki Y."/>
            <person name="Toyoda A."/>
            <person name="Suzuki Y."/>
            <person name="Hashimoto A."/>
            <person name="Yamaguchi K."/>
            <person name="Sugano A."/>
            <person name="Kohara Y."/>
            <person name="Fujiyama A."/>
            <person name="Anterola A."/>
            <person name="Aoki S."/>
            <person name="Ashton N."/>
            <person name="Barbazuk W.B."/>
            <person name="Barker E."/>
            <person name="Bennetzen J."/>
            <person name="Bezanilla M."/>
            <person name="Blankenship R."/>
            <person name="Cho S.H."/>
            <person name="Dutcher S."/>
            <person name="Estelle M."/>
            <person name="Fawcett J.A."/>
            <person name="Gundlach H."/>
            <person name="Hanada K."/>
            <person name="Heyl A."/>
            <person name="Hicks K.A."/>
            <person name="Hugh J."/>
            <person name="Lohr M."/>
            <person name="Mayer K."/>
            <person name="Melkozernov A."/>
            <person name="Murata T."/>
            <person name="Nelson D."/>
            <person name="Pils B."/>
            <person name="Prigge M."/>
            <person name="Reiss B."/>
            <person name="Renner T."/>
            <person name="Rombauts S."/>
            <person name="Rushton P."/>
            <person name="Sanderfoot A."/>
            <person name="Schween G."/>
            <person name="Shiu S.-H."/>
            <person name="Stueber K."/>
            <person name="Theodoulou F.L."/>
            <person name="Tu H."/>
            <person name="Van de Peer Y."/>
            <person name="Verrier P.J."/>
            <person name="Waters E."/>
            <person name="Wood A."/>
            <person name="Yang L."/>
            <person name="Cove D."/>
            <person name="Cuming A."/>
            <person name="Hasebe M."/>
            <person name="Lucas S."/>
            <person name="Mishler D.B."/>
            <person name="Reski R."/>
            <person name="Grigoriev I."/>
            <person name="Quatrano R.S."/>
            <person name="Boore J.L."/>
        </authorList>
    </citation>
    <scope>NUCLEOTIDE SEQUENCE [LARGE SCALE GENOMIC DNA]</scope>
    <source>
        <strain evidence="12 13">cv. Gransden 2004</strain>
    </source>
</reference>
<evidence type="ECO:0000256" key="4">
    <source>
        <dbReference type="ARBA" id="ARBA00022824"/>
    </source>
</evidence>
<comment type="subcellular location">
    <subcellularLocation>
        <location evidence="1">Endoplasmic reticulum membrane</location>
    </subcellularLocation>
</comment>
<evidence type="ECO:0000256" key="1">
    <source>
        <dbReference type="ARBA" id="ARBA00004586"/>
    </source>
</evidence>
<name>A0A2K1L9R5_PHYPA</name>
<feature type="region of interest" description="Disordered" evidence="9">
    <location>
        <begin position="525"/>
        <end position="557"/>
    </location>
</feature>
<protein>
    <recommendedName>
        <fullName evidence="10">SMP-LTD domain-containing protein</fullName>
    </recommendedName>
</protein>
<dbReference type="GO" id="GO:0006869">
    <property type="term" value="P:lipid transport"/>
    <property type="evidence" value="ECO:0007669"/>
    <property type="project" value="UniProtKB-KW"/>
</dbReference>
<dbReference type="PaxDb" id="3218-PP1S21_32V6.1"/>
<dbReference type="CDD" id="cd21675">
    <property type="entry name" value="SMP_TEX2"/>
    <property type="match status" value="1"/>
</dbReference>
<reference evidence="12" key="3">
    <citation type="submission" date="2020-12" db="UniProtKB">
        <authorList>
            <consortium name="EnsemblPlants"/>
        </authorList>
    </citation>
    <scope>IDENTIFICATION</scope>
</reference>
<dbReference type="Gramene" id="Pp3c1_25660V3.2">
    <property type="protein sequence ID" value="Pp3c1_25660V3.2"/>
    <property type="gene ID" value="Pp3c1_25660"/>
</dbReference>
<dbReference type="STRING" id="3218.A0A2K1L9R5"/>
<dbReference type="AlphaFoldDB" id="A0A2K1L9R5"/>
<organism evidence="11">
    <name type="scientific">Physcomitrium patens</name>
    <name type="common">Spreading-leaved earth moss</name>
    <name type="synonym">Physcomitrella patens</name>
    <dbReference type="NCBI Taxonomy" id="3218"/>
    <lineage>
        <taxon>Eukaryota</taxon>
        <taxon>Viridiplantae</taxon>
        <taxon>Streptophyta</taxon>
        <taxon>Embryophyta</taxon>
        <taxon>Bryophyta</taxon>
        <taxon>Bryophytina</taxon>
        <taxon>Bryopsida</taxon>
        <taxon>Funariidae</taxon>
        <taxon>Funariales</taxon>
        <taxon>Funariaceae</taxon>
        <taxon>Physcomitrium</taxon>
    </lineage>
</organism>
<evidence type="ECO:0000256" key="5">
    <source>
        <dbReference type="ARBA" id="ARBA00022989"/>
    </source>
</evidence>
<dbReference type="Proteomes" id="UP000006727">
    <property type="component" value="Chromosome 1"/>
</dbReference>